<evidence type="ECO:0000256" key="1">
    <source>
        <dbReference type="ARBA" id="ARBA00022737"/>
    </source>
</evidence>
<evidence type="ECO:0000259" key="2">
    <source>
        <dbReference type="PROSITE" id="PS50837"/>
    </source>
</evidence>
<keyword evidence="4" id="KW-1185">Reference proteome</keyword>
<proteinExistence type="predicted"/>
<dbReference type="PANTHER" id="PTHR10039:SF14">
    <property type="entry name" value="NACHT DOMAIN-CONTAINING PROTEIN"/>
    <property type="match status" value="1"/>
</dbReference>
<accession>A0ABR3SQS9</accession>
<protein>
    <recommendedName>
        <fullName evidence="2">NACHT domain-containing protein</fullName>
    </recommendedName>
</protein>
<feature type="domain" description="NACHT" evidence="2">
    <location>
        <begin position="31"/>
        <end position="189"/>
    </location>
</feature>
<sequence>MACLKTAASGTCAWVFETQEFVQWKEIQPPALFWVTGGPGMGKTVLSTFLVDNVLDQLESHNRSDTKARLAYFFCDNSNKNRCSALAILRGLLYQLCRADHDLMKNHMQRECAAQINPSEGMLENFDALWRVFESILGDPRTGEVIVIIDALDECEVKSQATFLEYLMRILSRQGRTGAAALKVIVTSRHSKTIGPYMSGRAHHLHMDSRRIAGDLKAFISGKVRQLSETNHYPEDLRQEVERKLLLNHGGTFLWVYLAVSQLEDVRTPNVLEYLDQFPTDIFDIYDRILERIPHKYREDARFVFRIVAAAERPLTKIEVCRAFSISSKKSWSSAWANPEPSETYSRDRLQMQIFDYCSDFVHFEKQGDTESLHLIHYSAKEYLLNDAVYGFVIVGLLLNNDDPLMIGSGWHEEEEGG</sequence>
<dbReference type="Gene3D" id="3.40.50.300">
    <property type="entry name" value="P-loop containing nucleotide triphosphate hydrolases"/>
    <property type="match status" value="1"/>
</dbReference>
<dbReference type="Proteomes" id="UP001521116">
    <property type="component" value="Unassembled WGS sequence"/>
</dbReference>
<dbReference type="EMBL" id="JAJVDC020000077">
    <property type="protein sequence ID" value="KAL1626861.1"/>
    <property type="molecule type" value="Genomic_DNA"/>
</dbReference>
<organism evidence="3 4">
    <name type="scientific">Neofusicoccum ribis</name>
    <dbReference type="NCBI Taxonomy" id="45134"/>
    <lineage>
        <taxon>Eukaryota</taxon>
        <taxon>Fungi</taxon>
        <taxon>Dikarya</taxon>
        <taxon>Ascomycota</taxon>
        <taxon>Pezizomycotina</taxon>
        <taxon>Dothideomycetes</taxon>
        <taxon>Dothideomycetes incertae sedis</taxon>
        <taxon>Botryosphaeriales</taxon>
        <taxon>Botryosphaeriaceae</taxon>
        <taxon>Neofusicoccum</taxon>
    </lineage>
</organism>
<evidence type="ECO:0000313" key="4">
    <source>
        <dbReference type="Proteomes" id="UP001521116"/>
    </source>
</evidence>
<dbReference type="InterPro" id="IPR007111">
    <property type="entry name" value="NACHT_NTPase"/>
</dbReference>
<dbReference type="Pfam" id="PF24883">
    <property type="entry name" value="NPHP3_N"/>
    <property type="match status" value="1"/>
</dbReference>
<keyword evidence="1" id="KW-0677">Repeat</keyword>
<dbReference type="PROSITE" id="PS50837">
    <property type="entry name" value="NACHT"/>
    <property type="match status" value="1"/>
</dbReference>
<evidence type="ECO:0000313" key="3">
    <source>
        <dbReference type="EMBL" id="KAL1626861.1"/>
    </source>
</evidence>
<dbReference type="SUPFAM" id="SSF52540">
    <property type="entry name" value="P-loop containing nucleoside triphosphate hydrolases"/>
    <property type="match status" value="1"/>
</dbReference>
<comment type="caution">
    <text evidence="3">The sequence shown here is derived from an EMBL/GenBank/DDBJ whole genome shotgun (WGS) entry which is preliminary data.</text>
</comment>
<dbReference type="InterPro" id="IPR056884">
    <property type="entry name" value="NPHP3-like_N"/>
</dbReference>
<gene>
    <name evidence="3" type="ORF">SLS56_006589</name>
</gene>
<dbReference type="PANTHER" id="PTHR10039">
    <property type="entry name" value="AMELOGENIN"/>
    <property type="match status" value="1"/>
</dbReference>
<name>A0ABR3SQS9_9PEZI</name>
<dbReference type="InterPro" id="IPR027417">
    <property type="entry name" value="P-loop_NTPase"/>
</dbReference>
<reference evidence="3 4" key="1">
    <citation type="submission" date="2024-02" db="EMBL/GenBank/DDBJ databases">
        <title>De novo assembly and annotation of 12 fungi associated with fruit tree decline syndrome in Ontario, Canada.</title>
        <authorList>
            <person name="Sulman M."/>
            <person name="Ellouze W."/>
            <person name="Ilyukhin E."/>
        </authorList>
    </citation>
    <scope>NUCLEOTIDE SEQUENCE [LARGE SCALE GENOMIC DNA]</scope>
    <source>
        <strain evidence="3 4">M1-105</strain>
    </source>
</reference>